<evidence type="ECO:0000313" key="2">
    <source>
        <dbReference type="Proteomes" id="UP000053105"/>
    </source>
</evidence>
<gene>
    <name evidence="1" type="ORF">WN51_01988</name>
</gene>
<evidence type="ECO:0000313" key="1">
    <source>
        <dbReference type="EMBL" id="KOX80700.1"/>
    </source>
</evidence>
<organism evidence="1 2">
    <name type="scientific">Melipona quadrifasciata</name>
    <dbReference type="NCBI Taxonomy" id="166423"/>
    <lineage>
        <taxon>Eukaryota</taxon>
        <taxon>Metazoa</taxon>
        <taxon>Ecdysozoa</taxon>
        <taxon>Arthropoda</taxon>
        <taxon>Hexapoda</taxon>
        <taxon>Insecta</taxon>
        <taxon>Pterygota</taxon>
        <taxon>Neoptera</taxon>
        <taxon>Endopterygota</taxon>
        <taxon>Hymenoptera</taxon>
        <taxon>Apocrita</taxon>
        <taxon>Aculeata</taxon>
        <taxon>Apoidea</taxon>
        <taxon>Anthophila</taxon>
        <taxon>Apidae</taxon>
        <taxon>Melipona</taxon>
    </lineage>
</organism>
<reference evidence="1 2" key="1">
    <citation type="submission" date="2015-07" db="EMBL/GenBank/DDBJ databases">
        <title>The genome of Melipona quadrifasciata.</title>
        <authorList>
            <person name="Pan H."/>
            <person name="Kapheim K."/>
        </authorList>
    </citation>
    <scope>NUCLEOTIDE SEQUENCE [LARGE SCALE GENOMIC DNA]</scope>
    <source>
        <strain evidence="1">0111107301</strain>
        <tissue evidence="1">Whole body</tissue>
    </source>
</reference>
<proteinExistence type="predicted"/>
<protein>
    <submittedName>
        <fullName evidence="1">Uncharacterized protein</fullName>
    </submittedName>
</protein>
<dbReference type="AlphaFoldDB" id="A0A0M9AAU5"/>
<name>A0A0M9AAU5_9HYME</name>
<dbReference type="Proteomes" id="UP000053105">
    <property type="component" value="Unassembled WGS sequence"/>
</dbReference>
<keyword evidence="2" id="KW-1185">Reference proteome</keyword>
<accession>A0A0M9AAU5</accession>
<sequence>MNLKFYSLLMRLPNPTPCFLPTESYDILRLKSGFFRCNADATKISDWLIWVIVEHWKDQKDQNLLQISCEFNLIKYSIIKSSSMILNRCKKNMFLQKKDKNFTRQSRLHYKTYANTEFEWLSCIKGETLYEKID</sequence>
<dbReference type="EMBL" id="KQ435698">
    <property type="protein sequence ID" value="KOX80700.1"/>
    <property type="molecule type" value="Genomic_DNA"/>
</dbReference>